<accession>A0A4Q1BJ39</accession>
<dbReference type="Proteomes" id="UP000289152">
    <property type="component" value="Unassembled WGS sequence"/>
</dbReference>
<evidence type="ECO:0000313" key="2">
    <source>
        <dbReference type="EMBL" id="RXK37694.1"/>
    </source>
</evidence>
<protein>
    <submittedName>
        <fullName evidence="2">Uncharacterized protein</fullName>
    </submittedName>
</protein>
<reference evidence="2 3" key="1">
    <citation type="submission" date="2016-06" db="EMBL/GenBank/DDBJ databases">
        <title>Evolution of pathogenesis and genome organization in the Tremellales.</title>
        <authorList>
            <person name="Cuomo C."/>
            <person name="Litvintseva A."/>
            <person name="Heitman J."/>
            <person name="Chen Y."/>
            <person name="Sun S."/>
            <person name="Springer D."/>
            <person name="Dromer F."/>
            <person name="Young S."/>
            <person name="Zeng Q."/>
            <person name="Chapman S."/>
            <person name="Gujja S."/>
            <person name="Saif S."/>
            <person name="Birren B."/>
        </authorList>
    </citation>
    <scope>NUCLEOTIDE SEQUENCE [LARGE SCALE GENOMIC DNA]</scope>
    <source>
        <strain evidence="2 3">ATCC 28783</strain>
    </source>
</reference>
<evidence type="ECO:0000256" key="1">
    <source>
        <dbReference type="SAM" id="MobiDB-lite"/>
    </source>
</evidence>
<dbReference type="VEuPathDB" id="FungiDB:TREMEDRAFT_59623"/>
<dbReference type="InParanoid" id="A0A4Q1BJ39"/>
<comment type="caution">
    <text evidence="2">The sequence shown here is derived from an EMBL/GenBank/DDBJ whole genome shotgun (WGS) entry which is preliminary data.</text>
</comment>
<evidence type="ECO:0000313" key="3">
    <source>
        <dbReference type="Proteomes" id="UP000289152"/>
    </source>
</evidence>
<organism evidence="2 3">
    <name type="scientific">Tremella mesenterica</name>
    <name type="common">Jelly fungus</name>
    <dbReference type="NCBI Taxonomy" id="5217"/>
    <lineage>
        <taxon>Eukaryota</taxon>
        <taxon>Fungi</taxon>
        <taxon>Dikarya</taxon>
        <taxon>Basidiomycota</taxon>
        <taxon>Agaricomycotina</taxon>
        <taxon>Tremellomycetes</taxon>
        <taxon>Tremellales</taxon>
        <taxon>Tremellaceae</taxon>
        <taxon>Tremella</taxon>
    </lineage>
</organism>
<proteinExistence type="predicted"/>
<feature type="region of interest" description="Disordered" evidence="1">
    <location>
        <begin position="140"/>
        <end position="167"/>
    </location>
</feature>
<keyword evidence="3" id="KW-1185">Reference proteome</keyword>
<dbReference type="EMBL" id="SDIL01000062">
    <property type="protein sequence ID" value="RXK37694.1"/>
    <property type="molecule type" value="Genomic_DNA"/>
</dbReference>
<gene>
    <name evidence="2" type="ORF">M231_05027</name>
</gene>
<name>A0A4Q1BJ39_TREME</name>
<feature type="compositionally biased region" description="Acidic residues" evidence="1">
    <location>
        <begin position="144"/>
        <end position="154"/>
    </location>
</feature>
<sequence>MNTDNDNTSIIDLLGLSIFDISIVPILSSIPTPTEDDNITLKSLMANPEFKSLMRPYIESGHSVLVEVSETPFDPVPAQRQNTQSLFTIPREDGLTTNARLTLKKTMRDRARSLFGSSAPRGTRVYKICVEDYGIVVPTSSGFEDGEFGEEEETVTNQTDDQTESRR</sequence>
<dbReference type="AlphaFoldDB" id="A0A4Q1BJ39"/>